<sequence>MGGCVGSHHDSSGSLNENSDGTGVALGRNQPLKKEKPKWKSDYPMTDGQLRSKRDEFWDTAPAFEGRKEIWDALKAAAHAFESNDHELAQAIIDGANITLPHGALTECYDELGNRQRPQTHGPQHGHGVSHEEAAACGGGSGAQQPTLVLLGSATCRQNETGGAENPKGLRGTSHLSLQSQKDPGTTWRFLPNRRKQMQEMEMELLPWQTWHGTEPTDISSQKMRCVQLRSVDFETCHKCWTLCEETCSAGPFVGYLSDRSPCLYPVQTVTI</sequence>
<dbReference type="InterPro" id="IPR032752">
    <property type="entry name" value="DC-UbP/UBTD2_N"/>
</dbReference>
<feature type="region of interest" description="Disordered" evidence="1">
    <location>
        <begin position="1"/>
        <end position="48"/>
    </location>
</feature>
<dbReference type="Gene3D" id="1.20.225.20">
    <property type="entry name" value="Ub domain-containing protein, DC-UbP/UBTD2, N-terminal domain"/>
    <property type="match status" value="1"/>
</dbReference>
<protein>
    <submittedName>
        <fullName evidence="3">Ubiquitin domain containing 2</fullName>
    </submittedName>
</protein>
<feature type="compositionally biased region" description="Polar residues" evidence="1">
    <location>
        <begin position="174"/>
        <end position="184"/>
    </location>
</feature>
<organism evidence="3 4">
    <name type="scientific">Coturnix japonica</name>
    <name type="common">Japanese quail</name>
    <name type="synonym">Coturnix coturnix japonica</name>
    <dbReference type="NCBI Taxonomy" id="93934"/>
    <lineage>
        <taxon>Eukaryota</taxon>
        <taxon>Metazoa</taxon>
        <taxon>Chordata</taxon>
        <taxon>Craniata</taxon>
        <taxon>Vertebrata</taxon>
        <taxon>Euteleostomi</taxon>
        <taxon>Archelosauria</taxon>
        <taxon>Archosauria</taxon>
        <taxon>Dinosauria</taxon>
        <taxon>Saurischia</taxon>
        <taxon>Theropoda</taxon>
        <taxon>Coelurosauria</taxon>
        <taxon>Aves</taxon>
        <taxon>Neognathae</taxon>
        <taxon>Galloanserae</taxon>
        <taxon>Galliformes</taxon>
        <taxon>Phasianidae</taxon>
        <taxon>Perdicinae</taxon>
        <taxon>Coturnix</taxon>
    </lineage>
</organism>
<feature type="region of interest" description="Disordered" evidence="1">
    <location>
        <begin position="115"/>
        <end position="142"/>
    </location>
</feature>
<proteinExistence type="predicted"/>
<dbReference type="AlphaFoldDB" id="A0A8C2T946"/>
<dbReference type="GeneTree" id="ENSGT00940000156641"/>
<evidence type="ECO:0000259" key="2">
    <source>
        <dbReference type="Pfam" id="PF16455"/>
    </source>
</evidence>
<dbReference type="Pfam" id="PF16455">
    <property type="entry name" value="UBD"/>
    <property type="match status" value="1"/>
</dbReference>
<feature type="region of interest" description="Disordered" evidence="1">
    <location>
        <begin position="158"/>
        <end position="185"/>
    </location>
</feature>
<feature type="compositionally biased region" description="Polar residues" evidence="1">
    <location>
        <begin position="12"/>
        <end position="21"/>
    </location>
</feature>
<feature type="compositionally biased region" description="Basic and acidic residues" evidence="1">
    <location>
        <begin position="32"/>
        <end position="41"/>
    </location>
</feature>
<dbReference type="InterPro" id="IPR038169">
    <property type="entry name" value="DC-UbP/UBTD2_N_sf"/>
</dbReference>
<evidence type="ECO:0000313" key="3">
    <source>
        <dbReference type="Ensembl" id="ENSCJPP00005010077.1"/>
    </source>
</evidence>
<reference evidence="3" key="2">
    <citation type="submission" date="2025-08" db="UniProtKB">
        <authorList>
            <consortium name="Ensembl"/>
        </authorList>
    </citation>
    <scope>IDENTIFICATION</scope>
</reference>
<feature type="domain" description="DC-UbP/UBTD2 N-terminal" evidence="2">
    <location>
        <begin position="29"/>
        <end position="115"/>
    </location>
</feature>
<reference evidence="3" key="1">
    <citation type="submission" date="2015-11" db="EMBL/GenBank/DDBJ databases">
        <authorList>
            <consortium name="International Coturnix japonica Genome Analysis Consortium"/>
            <person name="Warren W."/>
            <person name="Burt D.W."/>
            <person name="Antin P.B."/>
            <person name="Lanford R."/>
            <person name="Gros J."/>
            <person name="Wilson R.K."/>
        </authorList>
    </citation>
    <scope>NUCLEOTIDE SEQUENCE [LARGE SCALE GENOMIC DNA]</scope>
</reference>
<dbReference type="PANTHER" id="PTHR13609">
    <property type="entry name" value="UBIQUITIN DOMAIN CONTAINING 1 PROTEIN-RELATED"/>
    <property type="match status" value="1"/>
</dbReference>
<evidence type="ECO:0000256" key="1">
    <source>
        <dbReference type="SAM" id="MobiDB-lite"/>
    </source>
</evidence>
<evidence type="ECO:0000313" key="4">
    <source>
        <dbReference type="Proteomes" id="UP000694412"/>
    </source>
</evidence>
<name>A0A8C2T946_COTJA</name>
<dbReference type="InterPro" id="IPR039869">
    <property type="entry name" value="UBTD1/2"/>
</dbReference>
<keyword evidence="4" id="KW-1185">Reference proteome</keyword>
<accession>A0A8C2T946</accession>
<dbReference type="Ensembl" id="ENSCJPT00005014997.1">
    <property type="protein sequence ID" value="ENSCJPP00005010077.1"/>
    <property type="gene ID" value="ENSCJPG00005008822.1"/>
</dbReference>
<gene>
    <name evidence="3" type="primary">UBTD2</name>
</gene>
<dbReference type="Proteomes" id="UP000694412">
    <property type="component" value="Chromosome 13"/>
</dbReference>
<reference evidence="3" key="3">
    <citation type="submission" date="2025-09" db="UniProtKB">
        <authorList>
            <consortium name="Ensembl"/>
        </authorList>
    </citation>
    <scope>IDENTIFICATION</scope>
</reference>